<accession>A0A1V8Q6J8</accession>
<evidence type="ECO:0000313" key="7">
    <source>
        <dbReference type="Proteomes" id="UP000429211"/>
    </source>
</evidence>
<keyword evidence="3" id="KW-0812">Transmembrane</keyword>
<evidence type="ECO:0000256" key="2">
    <source>
        <dbReference type="ARBA" id="ARBA00022475"/>
    </source>
</evidence>
<sequence length="334" mass="35159">MTSTNETLDMAKNSLRKRFNSNSLQQLLIFATWIVLLIGFSIADPHFMRMGNIVALLLASAVTGIQALGVTFTIATGGIDITPGLGMAMTGVITAMCMTAFHLPIWLAVLAGILSGAVLGWINGLLIAGFGVQPMIATLAMMLVAQGVALILSGSKPVYTTDEVGFDQIARGTQILGIPNAVWIFLAVAVISWIVLNKTRLGRYALSMGSNEEATRMSGVNVRRWKWAVYVLAGCFTGLSGVVMTSRLSAAQPATGSGYEMYAIAAAVIGGASLAGGRASITGTVIGALIITTINNGLQIMSVPDPWQKVFLGIVVIAAVLVDIYRQHNAKKAK</sequence>
<evidence type="ECO:0000256" key="5">
    <source>
        <dbReference type="ARBA" id="ARBA00023136"/>
    </source>
</evidence>
<evidence type="ECO:0000256" key="3">
    <source>
        <dbReference type="ARBA" id="ARBA00022692"/>
    </source>
</evidence>
<dbReference type="EMBL" id="WDPD01000004">
    <property type="protein sequence ID" value="KAB7461446.1"/>
    <property type="molecule type" value="Genomic_DNA"/>
</dbReference>
<keyword evidence="2" id="KW-1003">Cell membrane</keyword>
<dbReference type="PANTHER" id="PTHR32196:SF72">
    <property type="entry name" value="RIBOSE IMPORT PERMEASE PROTEIN RBSC"/>
    <property type="match status" value="1"/>
</dbReference>
<dbReference type="GeneID" id="31607224"/>
<protein>
    <submittedName>
        <fullName evidence="6">ABC transporter permease</fullName>
    </submittedName>
</protein>
<dbReference type="CDD" id="cd06579">
    <property type="entry name" value="TM_PBP1_transp_AraH_like"/>
    <property type="match status" value="1"/>
</dbReference>
<comment type="caution">
    <text evidence="6">The sequence shown here is derived from an EMBL/GenBank/DDBJ whole genome shotgun (WGS) entry which is preliminary data.</text>
</comment>
<dbReference type="AlphaFoldDB" id="A0A1V8Q6J8"/>
<keyword evidence="4" id="KW-1133">Transmembrane helix</keyword>
<dbReference type="GO" id="GO:0022857">
    <property type="term" value="F:transmembrane transporter activity"/>
    <property type="evidence" value="ECO:0007669"/>
    <property type="project" value="InterPro"/>
</dbReference>
<comment type="subcellular location">
    <subcellularLocation>
        <location evidence="1">Cell membrane</location>
        <topology evidence="1">Multi-pass membrane protein</topology>
    </subcellularLocation>
</comment>
<gene>
    <name evidence="6" type="ORF">GBB04_05035</name>
</gene>
<dbReference type="Proteomes" id="UP000429211">
    <property type="component" value="Unassembled WGS sequence"/>
</dbReference>
<dbReference type="Pfam" id="PF02653">
    <property type="entry name" value="BPD_transp_2"/>
    <property type="match status" value="1"/>
</dbReference>
<evidence type="ECO:0000313" key="6">
    <source>
        <dbReference type="EMBL" id="KAB7461446.1"/>
    </source>
</evidence>
<dbReference type="InterPro" id="IPR001851">
    <property type="entry name" value="ABC_transp_permease"/>
</dbReference>
<evidence type="ECO:0000256" key="4">
    <source>
        <dbReference type="ARBA" id="ARBA00022989"/>
    </source>
</evidence>
<organism evidence="6 7">
    <name type="scientific">Bifidobacterium dentium</name>
    <dbReference type="NCBI Taxonomy" id="1689"/>
    <lineage>
        <taxon>Bacteria</taxon>
        <taxon>Bacillati</taxon>
        <taxon>Actinomycetota</taxon>
        <taxon>Actinomycetes</taxon>
        <taxon>Bifidobacteriales</taxon>
        <taxon>Bifidobacteriaceae</taxon>
        <taxon>Bifidobacterium</taxon>
    </lineage>
</organism>
<dbReference type="OMA" id="ITVGWRI"/>
<proteinExistence type="predicted"/>
<name>A0A1V8Q6J8_9BIFI</name>
<keyword evidence="5" id="KW-0472">Membrane</keyword>
<reference evidence="6 7" key="1">
    <citation type="journal article" date="2019" name="Nat. Med.">
        <title>A library of human gut bacterial isolates paired with longitudinal multiomics data enables mechanistic microbiome research.</title>
        <authorList>
            <person name="Poyet M."/>
            <person name="Groussin M."/>
            <person name="Gibbons S.M."/>
            <person name="Avila-Pacheco J."/>
            <person name="Jiang X."/>
            <person name="Kearney S.M."/>
            <person name="Perrotta A.R."/>
            <person name="Berdy B."/>
            <person name="Zhao S."/>
            <person name="Lieberman T.D."/>
            <person name="Swanson P.K."/>
            <person name="Smith M."/>
            <person name="Roesemann S."/>
            <person name="Alexander J.E."/>
            <person name="Rich S.A."/>
            <person name="Livny J."/>
            <person name="Vlamakis H."/>
            <person name="Clish C."/>
            <person name="Bullock K."/>
            <person name="Deik A."/>
            <person name="Scott J."/>
            <person name="Pierce K.A."/>
            <person name="Xavier R.J."/>
            <person name="Alm E.J."/>
        </authorList>
    </citation>
    <scope>NUCLEOTIDE SEQUENCE [LARGE SCALE GENOMIC DNA]</scope>
    <source>
        <strain evidence="6 7">BIOML-A2</strain>
    </source>
</reference>
<dbReference type="GO" id="GO:0005886">
    <property type="term" value="C:plasma membrane"/>
    <property type="evidence" value="ECO:0007669"/>
    <property type="project" value="UniProtKB-SubCell"/>
</dbReference>
<dbReference type="PANTHER" id="PTHR32196">
    <property type="entry name" value="ABC TRANSPORTER PERMEASE PROTEIN YPHD-RELATED-RELATED"/>
    <property type="match status" value="1"/>
</dbReference>
<dbReference type="RefSeq" id="WP_003838376.1">
    <property type="nucleotide sequence ID" value="NZ_CABKPB010000001.1"/>
</dbReference>
<evidence type="ECO:0000256" key="1">
    <source>
        <dbReference type="ARBA" id="ARBA00004651"/>
    </source>
</evidence>